<gene>
    <name evidence="3" type="ORF">TGEB3V08_LOCUS10106</name>
</gene>
<dbReference type="InterPro" id="IPR013087">
    <property type="entry name" value="Znf_C2H2_type"/>
</dbReference>
<proteinExistence type="predicted"/>
<dbReference type="SUPFAM" id="SSF57667">
    <property type="entry name" value="beta-beta-alpha zinc fingers"/>
    <property type="match status" value="1"/>
</dbReference>
<organism evidence="3">
    <name type="scientific">Timema genevievae</name>
    <name type="common">Walking stick</name>
    <dbReference type="NCBI Taxonomy" id="629358"/>
    <lineage>
        <taxon>Eukaryota</taxon>
        <taxon>Metazoa</taxon>
        <taxon>Ecdysozoa</taxon>
        <taxon>Arthropoda</taxon>
        <taxon>Hexapoda</taxon>
        <taxon>Insecta</taxon>
        <taxon>Pterygota</taxon>
        <taxon>Neoptera</taxon>
        <taxon>Polyneoptera</taxon>
        <taxon>Phasmatodea</taxon>
        <taxon>Timematodea</taxon>
        <taxon>Timematoidea</taxon>
        <taxon>Timematidae</taxon>
        <taxon>Timema</taxon>
    </lineage>
</organism>
<evidence type="ECO:0000313" key="3">
    <source>
        <dbReference type="EMBL" id="CAD7607091.1"/>
    </source>
</evidence>
<dbReference type="PROSITE" id="PS50157">
    <property type="entry name" value="ZINC_FINGER_C2H2_2"/>
    <property type="match status" value="2"/>
</dbReference>
<feature type="domain" description="C2H2-type" evidence="2">
    <location>
        <begin position="119"/>
        <end position="147"/>
    </location>
</feature>
<reference evidence="3" key="1">
    <citation type="submission" date="2020-11" db="EMBL/GenBank/DDBJ databases">
        <authorList>
            <person name="Tran Van P."/>
        </authorList>
    </citation>
    <scope>NUCLEOTIDE SEQUENCE</scope>
</reference>
<sequence>MVRVAIKELEESEGGGWPARLIVLPGRKPGNLGWGIGVGSPYVACMTCHTMCGQESSDYIDNMINKYWPGPDDSFLKCYGEENGNYSPRYACNRCGKVYKWQASLKSHQRRECGKEPRFKCDLCPYKTHRKSNITRHTMLWHSSALPCKS</sequence>
<dbReference type="Gene3D" id="3.30.160.60">
    <property type="entry name" value="Classic Zinc Finger"/>
    <property type="match status" value="1"/>
</dbReference>
<evidence type="ECO:0000259" key="2">
    <source>
        <dbReference type="PROSITE" id="PS50157"/>
    </source>
</evidence>
<keyword evidence="1" id="KW-0862">Zinc</keyword>
<accession>A0A7R9K7J2</accession>
<dbReference type="EMBL" id="OE845330">
    <property type="protein sequence ID" value="CAD7607091.1"/>
    <property type="molecule type" value="Genomic_DNA"/>
</dbReference>
<dbReference type="SMART" id="SM00355">
    <property type="entry name" value="ZnF_C2H2"/>
    <property type="match status" value="2"/>
</dbReference>
<protein>
    <recommendedName>
        <fullName evidence="2">C2H2-type domain-containing protein</fullName>
    </recommendedName>
</protein>
<name>A0A7R9K7J2_TIMGE</name>
<feature type="domain" description="C2H2-type" evidence="2">
    <location>
        <begin position="90"/>
        <end position="117"/>
    </location>
</feature>
<evidence type="ECO:0000256" key="1">
    <source>
        <dbReference type="PROSITE-ProRule" id="PRU00042"/>
    </source>
</evidence>
<keyword evidence="1" id="KW-0479">Metal-binding</keyword>
<keyword evidence="1" id="KW-0863">Zinc-finger</keyword>
<dbReference type="InterPro" id="IPR036236">
    <property type="entry name" value="Znf_C2H2_sf"/>
</dbReference>
<dbReference type="GO" id="GO:0008270">
    <property type="term" value="F:zinc ion binding"/>
    <property type="evidence" value="ECO:0007669"/>
    <property type="project" value="UniProtKB-KW"/>
</dbReference>
<dbReference type="AlphaFoldDB" id="A0A7R9K7J2"/>